<dbReference type="PhylomeDB" id="A0A0H3C9A1"/>
<comment type="similarity">
    <text evidence="1">Belongs to the UPF0213 family.</text>
</comment>
<dbReference type="GeneID" id="7330134"/>
<dbReference type="RefSeq" id="WP_010919220.1">
    <property type="nucleotide sequence ID" value="NC_011916.1"/>
</dbReference>
<dbReference type="AlphaFoldDB" id="A0A0H3C9A1"/>
<proteinExistence type="inferred from homology"/>
<reference evidence="3 4" key="1">
    <citation type="journal article" date="2010" name="J. Bacteriol.">
        <title>The genetic basis of laboratory adaptation in Caulobacter crescentus.</title>
        <authorList>
            <person name="Marks M.E."/>
            <person name="Castro-Rojas C.M."/>
            <person name="Teiling C."/>
            <person name="Du L."/>
            <person name="Kapatral V."/>
            <person name="Walunas T.L."/>
            <person name="Crosson S."/>
        </authorList>
    </citation>
    <scope>NUCLEOTIDE SEQUENCE [LARGE SCALE GENOMIC DNA]</scope>
    <source>
        <strain evidence="4">NA1000 / CB15N</strain>
    </source>
</reference>
<evidence type="ECO:0000313" key="4">
    <source>
        <dbReference type="Proteomes" id="UP000001364"/>
    </source>
</evidence>
<sequence length="108" mass="13141">MVPRDASIAVYIMTNKPYGTLYIGVTSRFEARLVEHREKQLKGFTQRHGLTRLVWYETHADMTVAIHREKRLKEWPRQWKINLIERDNPRWDDLYDQVMNWTPVPRQF</sequence>
<dbReference type="Proteomes" id="UP000001364">
    <property type="component" value="Chromosome"/>
</dbReference>
<dbReference type="PANTHER" id="PTHR34477:SF5">
    <property type="entry name" value="BSL5627 PROTEIN"/>
    <property type="match status" value="1"/>
</dbReference>
<dbReference type="CDD" id="cd10448">
    <property type="entry name" value="GIY-YIG_unchar_3"/>
    <property type="match status" value="1"/>
</dbReference>
<feature type="domain" description="GIY-YIG" evidence="2">
    <location>
        <begin position="6"/>
        <end position="83"/>
    </location>
</feature>
<dbReference type="OrthoDB" id="287318at2"/>
<dbReference type="SUPFAM" id="SSF82771">
    <property type="entry name" value="GIY-YIG endonuclease"/>
    <property type="match status" value="1"/>
</dbReference>
<dbReference type="PANTHER" id="PTHR34477">
    <property type="entry name" value="UPF0213 PROTEIN YHBQ"/>
    <property type="match status" value="1"/>
</dbReference>
<keyword evidence="4" id="KW-1185">Reference proteome</keyword>
<gene>
    <name evidence="3" type="ordered locus">CCNA_01405</name>
</gene>
<dbReference type="InterPro" id="IPR035901">
    <property type="entry name" value="GIY-YIG_endonuc_sf"/>
</dbReference>
<dbReference type="PROSITE" id="PS50164">
    <property type="entry name" value="GIY_YIG"/>
    <property type="match status" value="1"/>
</dbReference>
<organism evidence="3 4">
    <name type="scientific">Caulobacter vibrioides (strain NA1000 / CB15N)</name>
    <name type="common">Caulobacter crescentus</name>
    <dbReference type="NCBI Taxonomy" id="565050"/>
    <lineage>
        <taxon>Bacteria</taxon>
        <taxon>Pseudomonadati</taxon>
        <taxon>Pseudomonadota</taxon>
        <taxon>Alphaproteobacteria</taxon>
        <taxon>Caulobacterales</taxon>
        <taxon>Caulobacteraceae</taxon>
        <taxon>Caulobacter</taxon>
    </lineage>
</organism>
<dbReference type="SMR" id="A0A0H3C9A1"/>
<dbReference type="Pfam" id="PF01541">
    <property type="entry name" value="GIY-YIG"/>
    <property type="match status" value="1"/>
</dbReference>
<dbReference type="PATRIC" id="fig|565050.3.peg.1390"/>
<dbReference type="InterPro" id="IPR000305">
    <property type="entry name" value="GIY-YIG_endonuc"/>
</dbReference>
<name>A0A0H3C9A1_CAUVN</name>
<evidence type="ECO:0000313" key="3">
    <source>
        <dbReference type="EMBL" id="ACL94870.1"/>
    </source>
</evidence>
<dbReference type="RefSeq" id="YP_002516778.1">
    <property type="nucleotide sequence ID" value="NC_011916.1"/>
</dbReference>
<evidence type="ECO:0000256" key="1">
    <source>
        <dbReference type="ARBA" id="ARBA00007435"/>
    </source>
</evidence>
<accession>A0A0H3C9A1</accession>
<dbReference type="Gene3D" id="3.40.1440.10">
    <property type="entry name" value="GIY-YIG endonuclease"/>
    <property type="match status" value="1"/>
</dbReference>
<dbReference type="HOGENOM" id="CLU_135650_3_0_5"/>
<dbReference type="EMBL" id="CP001340">
    <property type="protein sequence ID" value="ACL94870.1"/>
    <property type="molecule type" value="Genomic_DNA"/>
</dbReference>
<dbReference type="InterPro" id="IPR050190">
    <property type="entry name" value="UPF0213_domain"/>
</dbReference>
<dbReference type="KEGG" id="ccs:CCNA_01405"/>
<protein>
    <submittedName>
        <fullName evidence="3">GIY-YIG domain protein</fullName>
    </submittedName>
</protein>
<evidence type="ECO:0000259" key="2">
    <source>
        <dbReference type="PROSITE" id="PS50164"/>
    </source>
</evidence>